<sequence length="264" mass="29629">MTYYKHKVIWITGASSGIGKELALQLSEINCKLILSSRRENELQKVKDLCTNPNNISVIPLDLAEHDSMASLVDRAIAEFGKVDILINNGGISQRSPIIETTLEVDRQLMEVDYLGTVALSKAILPFFVKQQSGHYVVVTSLMGKFSSPFRSAYCGAKHALHGFFDALRLEHDKDNIKVTMICPGFVNTNVARNALTADGRPQGFQDEKTQNGLKVNTFASRMLKAISKRKFEAYIGKFEIFGVFIKRISPRLLHYMVMRSKVR</sequence>
<name>A0ABS3T4C6_9FLAO</name>
<keyword evidence="4" id="KW-1185">Reference proteome</keyword>
<dbReference type="InterPro" id="IPR020904">
    <property type="entry name" value="Sc_DH/Rdtase_CS"/>
</dbReference>
<evidence type="ECO:0000256" key="2">
    <source>
        <dbReference type="ARBA" id="ARBA00023002"/>
    </source>
</evidence>
<dbReference type="RefSeq" id="WP_208154947.1">
    <property type="nucleotide sequence ID" value="NZ_JAGEVF010000010.1"/>
</dbReference>
<evidence type="ECO:0000313" key="4">
    <source>
        <dbReference type="Proteomes" id="UP000676776"/>
    </source>
</evidence>
<dbReference type="InterPro" id="IPR036291">
    <property type="entry name" value="NAD(P)-bd_dom_sf"/>
</dbReference>
<comment type="similarity">
    <text evidence="1">Belongs to the short-chain dehydrogenases/reductases (SDR) family.</text>
</comment>
<dbReference type="NCBIfam" id="NF004825">
    <property type="entry name" value="PRK06181.1"/>
    <property type="match status" value="1"/>
</dbReference>
<keyword evidence="2" id="KW-0560">Oxidoreductase</keyword>
<dbReference type="Gene3D" id="3.40.50.720">
    <property type="entry name" value="NAD(P)-binding Rossmann-like Domain"/>
    <property type="match status" value="1"/>
</dbReference>
<proteinExistence type="inferred from homology"/>
<dbReference type="PANTHER" id="PTHR44196:SF1">
    <property type="entry name" value="DEHYDROGENASE_REDUCTASE SDR FAMILY MEMBER 7B"/>
    <property type="match status" value="1"/>
</dbReference>
<dbReference type="SUPFAM" id="SSF51735">
    <property type="entry name" value="NAD(P)-binding Rossmann-fold domains"/>
    <property type="match status" value="1"/>
</dbReference>
<comment type="caution">
    <text evidence="3">The sequence shown here is derived from an EMBL/GenBank/DDBJ whole genome shotgun (WGS) entry which is preliminary data.</text>
</comment>
<dbReference type="Pfam" id="PF00106">
    <property type="entry name" value="adh_short"/>
    <property type="match status" value="1"/>
</dbReference>
<accession>A0ABS3T4C6</accession>
<reference evidence="3 4" key="1">
    <citation type="submission" date="2021-03" db="EMBL/GenBank/DDBJ databases">
        <title>Winogradskyella sp. nov., isolated from costal sediment.</title>
        <authorList>
            <person name="Gao C."/>
        </authorList>
    </citation>
    <scope>NUCLEOTIDE SEQUENCE [LARGE SCALE GENOMIC DNA]</scope>
    <source>
        <strain evidence="3 4">DF17</strain>
    </source>
</reference>
<gene>
    <name evidence="3" type="ORF">J4050_12600</name>
</gene>
<evidence type="ECO:0000256" key="1">
    <source>
        <dbReference type="ARBA" id="ARBA00006484"/>
    </source>
</evidence>
<dbReference type="EMBL" id="JAGEVF010000010">
    <property type="protein sequence ID" value="MBO3117593.1"/>
    <property type="molecule type" value="Genomic_DNA"/>
</dbReference>
<dbReference type="PROSITE" id="PS00061">
    <property type="entry name" value="ADH_SHORT"/>
    <property type="match status" value="1"/>
</dbReference>
<organism evidence="3 4">
    <name type="scientific">Winogradskyella pelagia</name>
    <dbReference type="NCBI Taxonomy" id="2819984"/>
    <lineage>
        <taxon>Bacteria</taxon>
        <taxon>Pseudomonadati</taxon>
        <taxon>Bacteroidota</taxon>
        <taxon>Flavobacteriia</taxon>
        <taxon>Flavobacteriales</taxon>
        <taxon>Flavobacteriaceae</taxon>
        <taxon>Winogradskyella</taxon>
    </lineage>
</organism>
<dbReference type="PRINTS" id="PR00081">
    <property type="entry name" value="GDHRDH"/>
</dbReference>
<dbReference type="PANTHER" id="PTHR44196">
    <property type="entry name" value="DEHYDROGENASE/REDUCTASE SDR FAMILY MEMBER 7B"/>
    <property type="match status" value="1"/>
</dbReference>
<dbReference type="CDD" id="cd05332">
    <property type="entry name" value="11beta-HSD1_like_SDR_c"/>
    <property type="match status" value="1"/>
</dbReference>
<dbReference type="Proteomes" id="UP000676776">
    <property type="component" value="Unassembled WGS sequence"/>
</dbReference>
<evidence type="ECO:0000313" key="3">
    <source>
        <dbReference type="EMBL" id="MBO3117593.1"/>
    </source>
</evidence>
<dbReference type="InterPro" id="IPR002347">
    <property type="entry name" value="SDR_fam"/>
</dbReference>
<protein>
    <submittedName>
        <fullName evidence="3">SDR family oxidoreductase</fullName>
    </submittedName>
</protein>